<feature type="compositionally biased region" description="Low complexity" evidence="10">
    <location>
        <begin position="1538"/>
        <end position="1547"/>
    </location>
</feature>
<accession>A0A8J2K087</accession>
<comment type="subcellular location">
    <subcellularLocation>
        <location evidence="1">Nucleus</location>
    </subcellularLocation>
</comment>
<evidence type="ECO:0000256" key="6">
    <source>
        <dbReference type="ARBA" id="ARBA00023015"/>
    </source>
</evidence>
<gene>
    <name evidence="12" type="ORF">AFUS01_LOCUS17402</name>
</gene>
<evidence type="ECO:0000259" key="11">
    <source>
        <dbReference type="PROSITE" id="PS50016"/>
    </source>
</evidence>
<feature type="compositionally biased region" description="Acidic residues" evidence="10">
    <location>
        <begin position="1218"/>
        <end position="1235"/>
    </location>
</feature>
<evidence type="ECO:0000313" key="12">
    <source>
        <dbReference type="EMBL" id="CAG7728639.1"/>
    </source>
</evidence>
<keyword evidence="6" id="KW-0805">Transcription regulation</keyword>
<keyword evidence="8" id="KW-0539">Nucleus</keyword>
<feature type="region of interest" description="Disordered" evidence="10">
    <location>
        <begin position="1209"/>
        <end position="1432"/>
    </location>
</feature>
<dbReference type="CDD" id="cd15489">
    <property type="entry name" value="PHD_SF"/>
    <property type="match status" value="1"/>
</dbReference>
<feature type="compositionally biased region" description="Basic residues" evidence="10">
    <location>
        <begin position="1390"/>
        <end position="1410"/>
    </location>
</feature>
<sequence>MPQWCIRIKTERRQSSVSTKRSSLIEYMIRKLSLTKRATKYWYVEDPVENFVGRTEFLEELHECVMRPAEKDVRGNRITIITGVSGVGKSEVAKKYAALYGPNSFDENVIWIKADSFETITNSFMAVSKILKIPLVEHQHPLEVHEKVYDFFSFQSAHSLFIFDNVENFKYIAGAKENGVDYFMPTNPREHRQYYPHFLIISSHNMRDTVGVKNLRILTLDQFFEQESLSVMRKILNILDPKKQLMLQSSIEAQKLHSNLYGYPLAIVLATSYIRSQERFSRILNSQYPKAFLEGFETFNNILRVETSDLSLPEPSPSDNLNKIWTTVLSQIEQNPLGSYCYEVLQIMSLLDPDSITTGLVFVIKQNIKSTIDSTQMSSPEFLKLEKVIQILSDYSLITFPAEKTCMEKYADDCRQFLWKADTAIVHFTVSSIETVLKHKPIRIHALVQRLVRQTFSNVVPRVLPSITESLLEVPKRLELWLGRSIFTIHSILAQLPDTVSSLQALETLGWKFRKHLDTTKILQDVYEIAKKIKKVITDDDLFYAWLLSLYSRVTSFAATNERTRINIPSTIFNLQQSVTVAELIKFVMKYLKIFLQSPDNWRMISVTFSFLTLLMGNWQFDRISLGLLVHMTLMAMECLNFSDPNKFEDDNPIFYFFQRVSEVFLLPTTMRLQMLKGILNFMRARPVTSTFQPNLWIILKNISKGETVIRNFYDRGGLDVFFQYWKQPKADIVVNWNDIWASFDTLLTLLSLDEPPLMAKILDAVDTSQQPSFLTRMRKIPHLQNNALIHLACSLVFMYLVKNRPDKETMYSYLLFEDLRFVLSKEFVNSMMTSFKNYYHQRFILPEGADIPKVCFNRIQKMVLKMQTSFTKAYNSGGLDVKEYISIRQELDDIYHESKSYKGFGNPERAPVKAYLLLLCLSGGNAHNFYSSCVTKDKNIRIIMEPSDSPDSTVNTDRPKVPPLILIGDRNSACSSASVKNHSLISRVSYNSATNSYSHVPTGNSEPSPKMIIIPNKLDRNLSYMIKEVDSSGASSSSSSNKTTYGSQSRPSLPVRNFLRPSLISKFEKQRRVYSSPGIGSTTKDTENPNQSIKLHIRRNPDHETAQLIVESPDSSIDSNDSSAFDSSRTSKNDASSSSLSNTVTNNSYVSSADEGPQTPSIHSVKENCKASSNSVIRQLHPEFLKQVEKQAHDKVVEIAIDDHIKSQENHSLVQDDQLDEDSGEYMDTEEPDDQDKVSNSESSKGNSDSKARDNMITIEIGDNGVISESGTIETPPEDSRRTKRKRKPTKQFAPELVIPRLKIRRKNDSEVEGSSGPSFSFETVDDKEPTVDSTSTVDIKCEAVEEESDNKCEVVSPTKKPGRGRPKGSGNKAKLAIVPPKPTGTGRGRGRPRGSRNKSKAEPRKRKSSPVVLSPPTDTAVVSTTTDEEKKVEDVIEVDIPLVPVEFLIQDVKQEISEVSSSPTRRGRGAPKGPRMRGGGRGGTRRAVQPRKPREKKEKKVKKEKKNEEKQPKTVTPVQVFEEETRMSADIKPPVAITSSPVSAPTPAPIDEESVGASNVSSTSTSVTGTTKIKKFTKDLVPDRKPVTAETLYEYCWPQSGPTVGESFMLQEQVCEYLGVKSFKRKYPDLKRRIVDMEERDFLRSLKIVSETQCDLGLTALCSSDVLDIMFNDFPEKYEEFNKVLQERKEKELVKLKGATPPTSTPPVRDRTAEFYRRCLKSTAKWNGILNRQRREERQCSFDLQTFTLHYQKGRMKVLPPEATKIGHYPVTVLPGQYCDYFKPYTPDELKYLPLNTVMYGPVRPRLPVDAAEWQSEDEAVSSSSDYSSSSDSSSSSDDESSNEIELGTKSMGDKENDVSSQSVVRLCKTCEGDHTKNKDGNPENLLHCTKCDVPNHPSCLELRVDMLPFIKKYNWQCTECKNCIECNDPADEDKMLFCDLCDRGYHIYCVGLRKVPTGRWHCRVCSVCFSCGCTQPSPDDRLAEWHHEFRKGEKNTRHFTHSLCVSCHKLYKKGQYCPSCLKVHLKLDDSKSLAECRSCEKWVHKECIKRPLQSMFGFMCDPCDAAFRSKTKLPPLVN</sequence>
<evidence type="ECO:0000256" key="10">
    <source>
        <dbReference type="SAM" id="MobiDB-lite"/>
    </source>
</evidence>
<feature type="domain" description="PHD-type" evidence="11">
    <location>
        <begin position="1923"/>
        <end position="1971"/>
    </location>
</feature>
<dbReference type="InterPro" id="IPR019787">
    <property type="entry name" value="Znf_PHD-finger"/>
</dbReference>
<proteinExistence type="predicted"/>
<keyword evidence="7" id="KW-0804">Transcription</keyword>
<reference evidence="12" key="1">
    <citation type="submission" date="2021-06" db="EMBL/GenBank/DDBJ databases">
        <authorList>
            <person name="Hodson N. C."/>
            <person name="Mongue J. A."/>
            <person name="Jaron S. K."/>
        </authorList>
    </citation>
    <scope>NUCLEOTIDE SEQUENCE</scope>
</reference>
<feature type="compositionally biased region" description="Basic residues" evidence="10">
    <location>
        <begin position="1490"/>
        <end position="1506"/>
    </location>
</feature>
<dbReference type="InterPro" id="IPR038045">
    <property type="entry name" value="PHF10_PHD_finger_1"/>
</dbReference>
<evidence type="ECO:0000256" key="5">
    <source>
        <dbReference type="ARBA" id="ARBA00022833"/>
    </source>
</evidence>
<evidence type="ECO:0000256" key="2">
    <source>
        <dbReference type="ARBA" id="ARBA00022723"/>
    </source>
</evidence>
<dbReference type="InterPro" id="IPR001965">
    <property type="entry name" value="Znf_PHD"/>
</dbReference>
<feature type="region of interest" description="Disordered" evidence="10">
    <location>
        <begin position="1537"/>
        <end position="1571"/>
    </location>
</feature>
<feature type="compositionally biased region" description="Low complexity" evidence="10">
    <location>
        <begin position="1823"/>
        <end position="1838"/>
    </location>
</feature>
<feature type="region of interest" description="Disordered" evidence="10">
    <location>
        <begin position="1816"/>
        <end position="1860"/>
    </location>
</feature>
<dbReference type="EMBL" id="CAJVCH010166181">
    <property type="protein sequence ID" value="CAG7728639.1"/>
    <property type="molecule type" value="Genomic_DNA"/>
</dbReference>
<dbReference type="SMART" id="SM00249">
    <property type="entry name" value="PHD"/>
    <property type="match status" value="3"/>
</dbReference>
<feature type="compositionally biased region" description="Low complexity" evidence="10">
    <location>
        <begin position="1113"/>
        <end position="1153"/>
    </location>
</feature>
<dbReference type="PANTHER" id="PTHR45888">
    <property type="entry name" value="HL01030P-RELATED"/>
    <property type="match status" value="1"/>
</dbReference>
<keyword evidence="3" id="KW-0677">Repeat</keyword>
<dbReference type="GO" id="GO:0071564">
    <property type="term" value="C:npBAF complex"/>
    <property type="evidence" value="ECO:0007669"/>
    <property type="project" value="InterPro"/>
</dbReference>
<protein>
    <recommendedName>
        <fullName evidence="11">PHD-type domain-containing protein</fullName>
    </recommendedName>
</protein>
<keyword evidence="5" id="KW-0862">Zinc</keyword>
<keyword evidence="13" id="KW-1185">Reference proteome</keyword>
<feature type="compositionally biased region" description="Low complexity" evidence="10">
    <location>
        <begin position="1557"/>
        <end position="1571"/>
    </location>
</feature>
<dbReference type="CDD" id="cd15529">
    <property type="entry name" value="PHD2_PHF10"/>
    <property type="match status" value="1"/>
</dbReference>
<dbReference type="OrthoDB" id="1903104at2759"/>
<dbReference type="GO" id="GO:0008270">
    <property type="term" value="F:zinc ion binding"/>
    <property type="evidence" value="ECO:0007669"/>
    <property type="project" value="UniProtKB-KW"/>
</dbReference>
<evidence type="ECO:0000256" key="3">
    <source>
        <dbReference type="ARBA" id="ARBA00022737"/>
    </source>
</evidence>
<feature type="domain" description="PHD-type" evidence="11">
    <location>
        <begin position="2017"/>
        <end position="2069"/>
    </location>
</feature>
<feature type="compositionally biased region" description="Polar residues" evidence="10">
    <location>
        <begin position="1079"/>
        <end position="1092"/>
    </location>
</feature>
<evidence type="ECO:0000256" key="9">
    <source>
        <dbReference type="PROSITE-ProRule" id="PRU00146"/>
    </source>
</evidence>
<evidence type="ECO:0000256" key="1">
    <source>
        <dbReference type="ARBA" id="ARBA00004123"/>
    </source>
</evidence>
<name>A0A8J2K087_9HEXA</name>
<evidence type="ECO:0000313" key="13">
    <source>
        <dbReference type="Proteomes" id="UP000708208"/>
    </source>
</evidence>
<feature type="region of interest" description="Disordered" evidence="10">
    <location>
        <begin position="1070"/>
        <end position="1092"/>
    </location>
</feature>
<dbReference type="PANTHER" id="PTHR45888:SF4">
    <property type="entry name" value="PHD FINGER PROTEIN 10"/>
    <property type="match status" value="1"/>
</dbReference>
<feature type="compositionally biased region" description="Polar residues" evidence="10">
    <location>
        <begin position="1418"/>
        <end position="1427"/>
    </location>
</feature>
<feature type="region of interest" description="Disordered" evidence="10">
    <location>
        <begin position="1111"/>
        <end position="1168"/>
    </location>
</feature>
<feature type="compositionally biased region" description="Low complexity" evidence="10">
    <location>
        <begin position="1032"/>
        <end position="1041"/>
    </location>
</feature>
<organism evidence="12 13">
    <name type="scientific">Allacma fusca</name>
    <dbReference type="NCBI Taxonomy" id="39272"/>
    <lineage>
        <taxon>Eukaryota</taxon>
        <taxon>Metazoa</taxon>
        <taxon>Ecdysozoa</taxon>
        <taxon>Arthropoda</taxon>
        <taxon>Hexapoda</taxon>
        <taxon>Collembola</taxon>
        <taxon>Symphypleona</taxon>
        <taxon>Sminthuridae</taxon>
        <taxon>Allacma</taxon>
    </lineage>
</organism>
<comment type="caution">
    <text evidence="12">The sequence shown here is derived from an EMBL/GenBank/DDBJ whole genome shotgun (WGS) entry which is preliminary data.</text>
</comment>
<keyword evidence="2" id="KW-0479">Metal-binding</keyword>
<evidence type="ECO:0000256" key="4">
    <source>
        <dbReference type="ARBA" id="ARBA00022771"/>
    </source>
</evidence>
<feature type="region of interest" description="Disordered" evidence="10">
    <location>
        <begin position="1030"/>
        <end position="1058"/>
    </location>
</feature>
<dbReference type="PROSITE" id="PS50016">
    <property type="entry name" value="ZF_PHD_2"/>
    <property type="match status" value="3"/>
</dbReference>
<evidence type="ECO:0000256" key="7">
    <source>
        <dbReference type="ARBA" id="ARBA00023163"/>
    </source>
</evidence>
<feature type="region of interest" description="Disordered" evidence="10">
    <location>
        <begin position="1456"/>
        <end position="1518"/>
    </location>
</feature>
<feature type="compositionally biased region" description="Polar residues" evidence="10">
    <location>
        <begin position="1042"/>
        <end position="1052"/>
    </location>
</feature>
<evidence type="ECO:0000256" key="8">
    <source>
        <dbReference type="ARBA" id="ARBA00023242"/>
    </source>
</evidence>
<dbReference type="CDD" id="cd15528">
    <property type="entry name" value="PHD1_PHF10"/>
    <property type="match status" value="1"/>
</dbReference>
<dbReference type="CDD" id="cd21085">
    <property type="entry name" value="WH_NTD_PHF10"/>
    <property type="match status" value="1"/>
</dbReference>
<feature type="domain" description="PHD-type" evidence="11">
    <location>
        <begin position="1867"/>
        <end position="1926"/>
    </location>
</feature>
<dbReference type="Pfam" id="PF00628">
    <property type="entry name" value="PHD"/>
    <property type="match status" value="1"/>
</dbReference>
<keyword evidence="4 9" id="KW-0863">Zinc-finger</keyword>
<dbReference type="Proteomes" id="UP000708208">
    <property type="component" value="Unassembled WGS sequence"/>
</dbReference>